<evidence type="ECO:0000259" key="3">
    <source>
        <dbReference type="Pfam" id="PF25479"/>
    </source>
</evidence>
<evidence type="ECO:0000313" key="5">
    <source>
        <dbReference type="Proteomes" id="UP000077051"/>
    </source>
</evidence>
<dbReference type="GO" id="GO:0000932">
    <property type="term" value="C:P-body"/>
    <property type="evidence" value="ECO:0007669"/>
    <property type="project" value="TreeGrafter"/>
</dbReference>
<dbReference type="GO" id="GO:0003729">
    <property type="term" value="F:mRNA binding"/>
    <property type="evidence" value="ECO:0007669"/>
    <property type="project" value="TreeGrafter"/>
</dbReference>
<evidence type="ECO:0000313" key="4">
    <source>
        <dbReference type="EMBL" id="OAC98305.1"/>
    </source>
</evidence>
<keyword evidence="2" id="KW-0963">Cytoplasm</keyword>
<accession>A0A168H2V0</accession>
<sequence>MATASLDPKYKEEVQHVDQWFRYLNEAERTATIYTLLQHSTQVQIRFFITVLQQMDRKDPVGALLSPA</sequence>
<gene>
    <name evidence="4" type="ORF">MUCCIDRAFT_150506</name>
</gene>
<dbReference type="AlphaFoldDB" id="A0A168H2V0"/>
<evidence type="ECO:0000256" key="2">
    <source>
        <dbReference type="ARBA" id="ARBA00022490"/>
    </source>
</evidence>
<organism evidence="4 5">
    <name type="scientific">Mucor lusitanicus CBS 277.49</name>
    <dbReference type="NCBI Taxonomy" id="747725"/>
    <lineage>
        <taxon>Eukaryota</taxon>
        <taxon>Fungi</taxon>
        <taxon>Fungi incertae sedis</taxon>
        <taxon>Mucoromycota</taxon>
        <taxon>Mucoromycotina</taxon>
        <taxon>Mucoromycetes</taxon>
        <taxon>Mucorales</taxon>
        <taxon>Mucorineae</taxon>
        <taxon>Mucoraceae</taxon>
        <taxon>Mucor</taxon>
    </lineage>
</organism>
<proteinExistence type="predicted"/>
<dbReference type="VEuPathDB" id="FungiDB:MUCCIDRAFT_150506"/>
<dbReference type="GO" id="GO:0000289">
    <property type="term" value="P:nuclear-transcribed mRNA poly(A) tail shortening"/>
    <property type="evidence" value="ECO:0007669"/>
    <property type="project" value="TreeGrafter"/>
</dbReference>
<dbReference type="EMBL" id="AMYB01000011">
    <property type="protein sequence ID" value="OAC98305.1"/>
    <property type="molecule type" value="Genomic_DNA"/>
</dbReference>
<dbReference type="PANTHER" id="PTHR12515">
    <property type="entry name" value="STERILE ALPHA MOTIF DOMAIN CONTAINING PROTEIN 4-RELATED"/>
    <property type="match status" value="1"/>
</dbReference>
<dbReference type="PANTHER" id="PTHR12515:SF5">
    <property type="entry name" value="PROTEIN SMAUG"/>
    <property type="match status" value="1"/>
</dbReference>
<comment type="caution">
    <text evidence="4">The sequence shown here is derived from an EMBL/GenBank/DDBJ whole genome shotgun (WGS) entry which is preliminary data.</text>
</comment>
<name>A0A168H2V0_MUCCL</name>
<dbReference type="OrthoDB" id="2155283at2759"/>
<protein>
    <recommendedName>
        <fullName evidence="3">RNA-binding protein vts1-like alpha-helical domain-containing protein</fullName>
    </recommendedName>
</protein>
<feature type="non-terminal residue" evidence="4">
    <location>
        <position position="68"/>
    </location>
</feature>
<dbReference type="InterPro" id="IPR057327">
    <property type="entry name" value="Vts1_dom"/>
</dbReference>
<evidence type="ECO:0000256" key="1">
    <source>
        <dbReference type="ARBA" id="ARBA00004496"/>
    </source>
</evidence>
<feature type="domain" description="RNA-binding protein vts1-like alpha-helical" evidence="3">
    <location>
        <begin position="15"/>
        <end position="58"/>
    </location>
</feature>
<comment type="subcellular location">
    <subcellularLocation>
        <location evidence="1">Cytoplasm</location>
    </subcellularLocation>
</comment>
<reference evidence="4 5" key="1">
    <citation type="submission" date="2015-06" db="EMBL/GenBank/DDBJ databases">
        <title>Expansion of signal transduction pathways in fungi by whole-genome duplication.</title>
        <authorList>
            <consortium name="DOE Joint Genome Institute"/>
            <person name="Corrochano L.M."/>
            <person name="Kuo A."/>
            <person name="Marcet-Houben M."/>
            <person name="Polaino S."/>
            <person name="Salamov A."/>
            <person name="Villalobos J.M."/>
            <person name="Alvarez M.I."/>
            <person name="Avalos J."/>
            <person name="Benito E.P."/>
            <person name="Benoit I."/>
            <person name="Burger G."/>
            <person name="Camino L.P."/>
            <person name="Canovas D."/>
            <person name="Cerda-Olmedo E."/>
            <person name="Cheng J.-F."/>
            <person name="Dominguez A."/>
            <person name="Elias M."/>
            <person name="Eslava A.P."/>
            <person name="Glaser F."/>
            <person name="Grimwood J."/>
            <person name="Gutierrez G."/>
            <person name="Heitman J."/>
            <person name="Henrissat B."/>
            <person name="Iturriaga E.A."/>
            <person name="Lang B.F."/>
            <person name="Lavin J.L."/>
            <person name="Lee S."/>
            <person name="Li W."/>
            <person name="Lindquist E."/>
            <person name="Lopez-Garcia S."/>
            <person name="Luque E.M."/>
            <person name="Marcos A.T."/>
            <person name="Martin J."/>
            <person name="Mccluskey K."/>
            <person name="Medina H.R."/>
            <person name="Miralles-Duran A."/>
            <person name="Miyazaki A."/>
            <person name="Munoz-Torres E."/>
            <person name="Oguiza J.A."/>
            <person name="Ohm R."/>
            <person name="Olmedo M."/>
            <person name="Orejas M."/>
            <person name="Ortiz-Castellanos L."/>
            <person name="Pisabarro A.G."/>
            <person name="Rodriguez-Romero J."/>
            <person name="Ruiz-Herrera J."/>
            <person name="Ruiz-Vazquez R."/>
            <person name="Sanz C."/>
            <person name="Schackwitz W."/>
            <person name="Schmutz J."/>
            <person name="Shahriari M."/>
            <person name="Shelest E."/>
            <person name="Silva-Franco F."/>
            <person name="Soanes D."/>
            <person name="Syed K."/>
            <person name="Tagua V.G."/>
            <person name="Talbot N.J."/>
            <person name="Thon M."/>
            <person name="De Vries R.P."/>
            <person name="Wiebenga A."/>
            <person name="Yadav J.S."/>
            <person name="Braun E.L."/>
            <person name="Baker S."/>
            <person name="Garre V."/>
            <person name="Horwitz B."/>
            <person name="Torres-Martinez S."/>
            <person name="Idnurm A."/>
            <person name="Herrera-Estrella A."/>
            <person name="Gabaldon T."/>
            <person name="Grigoriev I.V."/>
        </authorList>
    </citation>
    <scope>NUCLEOTIDE SEQUENCE [LARGE SCALE GENOMIC DNA]</scope>
    <source>
        <strain evidence="4 5">CBS 277.49</strain>
    </source>
</reference>
<keyword evidence="5" id="KW-1185">Reference proteome</keyword>
<dbReference type="Proteomes" id="UP000077051">
    <property type="component" value="Unassembled WGS sequence"/>
</dbReference>
<dbReference type="Pfam" id="PF25479">
    <property type="entry name" value="Vts1"/>
    <property type="match status" value="1"/>
</dbReference>
<dbReference type="InterPro" id="IPR050897">
    <property type="entry name" value="SMAUG/VTS1_RNA-bind"/>
</dbReference>